<name>A0A7G1KKH7_9NOCA</name>
<dbReference type="PANTHER" id="PTHR40758">
    <property type="entry name" value="CONSERVED PROTEIN"/>
    <property type="match status" value="1"/>
</dbReference>
<dbReference type="EMBL" id="AP023396">
    <property type="protein sequence ID" value="BCK55351.1"/>
    <property type="molecule type" value="Genomic_DNA"/>
</dbReference>
<dbReference type="GeneID" id="80347667"/>
<evidence type="ECO:0000313" key="4">
    <source>
        <dbReference type="Proteomes" id="UP000516173"/>
    </source>
</evidence>
<dbReference type="RefSeq" id="WP_187688477.1">
    <property type="nucleotide sequence ID" value="NZ_AP023396.1"/>
</dbReference>
<dbReference type="PANTHER" id="PTHR40758:SF1">
    <property type="entry name" value="CONSERVED PROTEIN"/>
    <property type="match status" value="1"/>
</dbReference>
<dbReference type="InterPro" id="IPR024344">
    <property type="entry name" value="MDMPI_metal-binding"/>
</dbReference>
<dbReference type="InterPro" id="IPR034660">
    <property type="entry name" value="DinB/YfiT-like"/>
</dbReference>
<gene>
    <name evidence="3" type="ORF">NWFMUON74_31230</name>
</gene>
<evidence type="ECO:0000313" key="3">
    <source>
        <dbReference type="EMBL" id="BCK55351.1"/>
    </source>
</evidence>
<dbReference type="Proteomes" id="UP000516173">
    <property type="component" value="Chromosome"/>
</dbReference>
<dbReference type="InterPro" id="IPR010872">
    <property type="entry name" value="MDMPI_C-term_domain"/>
</dbReference>
<dbReference type="Gene3D" id="1.20.120.450">
    <property type="entry name" value="dinb family like domain"/>
    <property type="match status" value="1"/>
</dbReference>
<dbReference type="AlphaFoldDB" id="A0A7G1KKH7"/>
<dbReference type="InterPro" id="IPR017517">
    <property type="entry name" value="Maleyloyr_isom"/>
</dbReference>
<evidence type="ECO:0008006" key="5">
    <source>
        <dbReference type="Google" id="ProtNLM"/>
    </source>
</evidence>
<organism evidence="3 4">
    <name type="scientific">Nocardia wallacei</name>
    <dbReference type="NCBI Taxonomy" id="480035"/>
    <lineage>
        <taxon>Bacteria</taxon>
        <taxon>Bacillati</taxon>
        <taxon>Actinomycetota</taxon>
        <taxon>Actinomycetes</taxon>
        <taxon>Mycobacteriales</taxon>
        <taxon>Nocardiaceae</taxon>
        <taxon>Nocardia</taxon>
    </lineage>
</organism>
<protein>
    <recommendedName>
        <fullName evidence="5">Maleylpyruvate isomerase family mycothiol-dependent enzyme</fullName>
    </recommendedName>
</protein>
<accession>A0A7G1KKH7</accession>
<keyword evidence="4" id="KW-1185">Reference proteome</keyword>
<dbReference type="GO" id="GO:0046872">
    <property type="term" value="F:metal ion binding"/>
    <property type="evidence" value="ECO:0007669"/>
    <property type="project" value="InterPro"/>
</dbReference>
<dbReference type="Pfam" id="PF11716">
    <property type="entry name" value="MDMPI_N"/>
    <property type="match status" value="1"/>
</dbReference>
<sequence length="251" mass="26937">MTALDAAARRDALLGETDLLAGLYLSADPATPIPTCPDWTLANLVAHVGRATRWAAAIIAARTTAPIDIRQVPDIRRPHDPEEAARWLRGGAAAVLDSLASAGDDTPVWTTIGTPRPAAWWVRRLLHEATVHRADATLALGREFVLGPGLAADGLSEFLGLVALATHFRTPLDEGTSLRLHASDTDDTWTIHRSGDTVTATDSPAPATLTLRGTAAELFLLLLRRIPADAARVETTGDLSVLSTWRERVRF</sequence>
<evidence type="ECO:0000259" key="2">
    <source>
        <dbReference type="Pfam" id="PF11716"/>
    </source>
</evidence>
<reference evidence="3 4" key="1">
    <citation type="submission" date="2020-08" db="EMBL/GenBank/DDBJ databases">
        <title>Genome Sequencing of Nocardia wallacei strain FMUON74 and assembly.</title>
        <authorList>
            <person name="Toyokawa M."/>
            <person name="Uesaka K."/>
        </authorList>
    </citation>
    <scope>NUCLEOTIDE SEQUENCE [LARGE SCALE GENOMIC DNA]</scope>
    <source>
        <strain evidence="3 4">FMUON74</strain>
    </source>
</reference>
<dbReference type="SUPFAM" id="SSF109854">
    <property type="entry name" value="DinB/YfiT-like putative metalloenzymes"/>
    <property type="match status" value="1"/>
</dbReference>
<dbReference type="GO" id="GO:0005886">
    <property type="term" value="C:plasma membrane"/>
    <property type="evidence" value="ECO:0007669"/>
    <property type="project" value="TreeGrafter"/>
</dbReference>
<proteinExistence type="predicted"/>
<dbReference type="KEGG" id="nwl:NWFMUON74_31230"/>
<dbReference type="NCBIfam" id="TIGR03083">
    <property type="entry name" value="maleylpyruvate isomerase family mycothiol-dependent enzyme"/>
    <property type="match status" value="1"/>
</dbReference>
<feature type="domain" description="MDMPI C-terminal" evidence="1">
    <location>
        <begin position="150"/>
        <end position="243"/>
    </location>
</feature>
<dbReference type="Pfam" id="PF07398">
    <property type="entry name" value="MDMPI_C"/>
    <property type="match status" value="1"/>
</dbReference>
<feature type="domain" description="Mycothiol-dependent maleylpyruvate isomerase metal-binding" evidence="2">
    <location>
        <begin position="18"/>
        <end position="136"/>
    </location>
</feature>
<evidence type="ECO:0000259" key="1">
    <source>
        <dbReference type="Pfam" id="PF07398"/>
    </source>
</evidence>